<sequence>MALSLFVAAPAAAETLRADERFTQTRLVFSVNGSYTNYTLTVSGPQGFHAQAHGERSAPTLRLADYGEVPDGVYNYQLTAATDRFREQVSQASRMNNGRENTTMRPRVGASVSGAFHVRDGRIREFEDIEESQGL</sequence>
<reference evidence="2" key="1">
    <citation type="submission" date="2018-05" db="EMBL/GenBank/DDBJ databases">
        <authorList>
            <person name="Liu B.-T."/>
        </authorList>
    </citation>
    <scope>NUCLEOTIDE SEQUENCE [LARGE SCALE GENOMIC DNA]</scope>
    <source>
        <strain evidence="2">WD6-1</strain>
    </source>
</reference>
<dbReference type="Proteomes" id="UP000245168">
    <property type="component" value="Unassembled WGS sequence"/>
</dbReference>
<organism evidence="1 2">
    <name type="scientific">Marinicauda salina</name>
    <dbReference type="NCBI Taxonomy" id="2135793"/>
    <lineage>
        <taxon>Bacteria</taxon>
        <taxon>Pseudomonadati</taxon>
        <taxon>Pseudomonadota</taxon>
        <taxon>Alphaproteobacteria</taxon>
        <taxon>Maricaulales</taxon>
        <taxon>Maricaulaceae</taxon>
        <taxon>Marinicauda</taxon>
    </lineage>
</organism>
<evidence type="ECO:0000313" key="1">
    <source>
        <dbReference type="EMBL" id="PWE18730.1"/>
    </source>
</evidence>
<name>A0A2U2BXK4_9PROT</name>
<accession>A0A2U2BXK4</accession>
<dbReference type="AlphaFoldDB" id="A0A2U2BXK4"/>
<proteinExistence type="predicted"/>
<dbReference type="EMBL" id="QEXV01000001">
    <property type="protein sequence ID" value="PWE18730.1"/>
    <property type="molecule type" value="Genomic_DNA"/>
</dbReference>
<evidence type="ECO:0000313" key="2">
    <source>
        <dbReference type="Proteomes" id="UP000245168"/>
    </source>
</evidence>
<protein>
    <submittedName>
        <fullName evidence="1">Uncharacterized protein</fullName>
    </submittedName>
</protein>
<comment type="caution">
    <text evidence="1">The sequence shown here is derived from an EMBL/GenBank/DDBJ whole genome shotgun (WGS) entry which is preliminary data.</text>
</comment>
<gene>
    <name evidence="1" type="ORF">DDZ18_03820</name>
</gene>
<keyword evidence="2" id="KW-1185">Reference proteome</keyword>